<dbReference type="AlphaFoldDB" id="A0AAY4EG31"/>
<reference evidence="3" key="3">
    <citation type="submission" date="2025-09" db="UniProtKB">
        <authorList>
            <consortium name="Ensembl"/>
        </authorList>
    </citation>
    <scope>IDENTIFICATION</scope>
</reference>
<keyword evidence="1" id="KW-1133">Transmembrane helix</keyword>
<protein>
    <recommendedName>
        <fullName evidence="2">C-type lectin domain-containing protein</fullName>
    </recommendedName>
</protein>
<keyword evidence="4" id="KW-1185">Reference proteome</keyword>
<evidence type="ECO:0000313" key="3">
    <source>
        <dbReference type="Ensembl" id="ENSDCDP00010056418.1"/>
    </source>
</evidence>
<evidence type="ECO:0000313" key="4">
    <source>
        <dbReference type="Proteomes" id="UP000694580"/>
    </source>
</evidence>
<keyword evidence="1" id="KW-0812">Transmembrane</keyword>
<dbReference type="Gene3D" id="3.10.100.10">
    <property type="entry name" value="Mannose-Binding Protein A, subunit A"/>
    <property type="match status" value="1"/>
</dbReference>
<dbReference type="PANTHER" id="PTHR45784:SF3">
    <property type="entry name" value="C-TYPE LECTIN DOMAIN FAMILY 4 MEMBER K-LIKE-RELATED"/>
    <property type="match status" value="1"/>
</dbReference>
<dbReference type="CDD" id="cd00037">
    <property type="entry name" value="CLECT"/>
    <property type="match status" value="1"/>
</dbReference>
<dbReference type="SUPFAM" id="SSF56436">
    <property type="entry name" value="C-type lectin-like"/>
    <property type="match status" value="1"/>
</dbReference>
<organism evidence="3 4">
    <name type="scientific">Denticeps clupeoides</name>
    <name type="common">denticle herring</name>
    <dbReference type="NCBI Taxonomy" id="299321"/>
    <lineage>
        <taxon>Eukaryota</taxon>
        <taxon>Metazoa</taxon>
        <taxon>Chordata</taxon>
        <taxon>Craniata</taxon>
        <taxon>Vertebrata</taxon>
        <taxon>Euteleostomi</taxon>
        <taxon>Actinopterygii</taxon>
        <taxon>Neopterygii</taxon>
        <taxon>Teleostei</taxon>
        <taxon>Clupei</taxon>
        <taxon>Clupeiformes</taxon>
        <taxon>Denticipitoidei</taxon>
        <taxon>Denticipitidae</taxon>
        <taxon>Denticeps</taxon>
    </lineage>
</organism>
<accession>A0AAY4EG31</accession>
<feature type="domain" description="C-type lectin" evidence="2">
    <location>
        <begin position="60"/>
        <end position="110"/>
    </location>
</feature>
<name>A0AAY4EG31_9TELE</name>
<dbReference type="InterPro" id="IPR016187">
    <property type="entry name" value="CTDL_fold"/>
</dbReference>
<dbReference type="Ensembl" id="ENSDCDT00010067061.1">
    <property type="protein sequence ID" value="ENSDCDP00010056418.1"/>
    <property type="gene ID" value="ENSDCDG00010032161.1"/>
</dbReference>
<proteinExistence type="predicted"/>
<dbReference type="Proteomes" id="UP000694580">
    <property type="component" value="Chromosome 19"/>
</dbReference>
<dbReference type="Pfam" id="PF00059">
    <property type="entry name" value="Lectin_C"/>
    <property type="match status" value="1"/>
</dbReference>
<reference evidence="3 4" key="1">
    <citation type="submission" date="2020-06" db="EMBL/GenBank/DDBJ databases">
        <authorList>
            <consortium name="Wellcome Sanger Institute Data Sharing"/>
        </authorList>
    </citation>
    <scope>NUCLEOTIDE SEQUENCE [LARGE SCALE GENOMIC DNA]</scope>
</reference>
<dbReference type="PROSITE" id="PS50041">
    <property type="entry name" value="C_TYPE_LECTIN_2"/>
    <property type="match status" value="1"/>
</dbReference>
<dbReference type="InterPro" id="IPR001304">
    <property type="entry name" value="C-type_lectin-like"/>
</dbReference>
<evidence type="ECO:0000256" key="1">
    <source>
        <dbReference type="SAM" id="Phobius"/>
    </source>
</evidence>
<keyword evidence="1" id="KW-0472">Membrane</keyword>
<reference evidence="3" key="2">
    <citation type="submission" date="2025-08" db="UniProtKB">
        <authorList>
            <consortium name="Ensembl"/>
        </authorList>
    </citation>
    <scope>IDENTIFICATION</scope>
</reference>
<sequence length="117" mass="13116">MHLELIVLHSTQLIGGQSYVLIHLHSCATMVSVFGIFMKMCVRLFSPAKQTVCHKIVCTYEYVKDMKNWSDAQTACRSNGGELASIMNDKEQQAFVVMAPAGYSIWIGLSRNPIKTF</sequence>
<dbReference type="PANTHER" id="PTHR45784">
    <property type="entry name" value="C-TYPE LECTIN DOMAIN FAMILY 20 MEMBER A-RELATED"/>
    <property type="match status" value="1"/>
</dbReference>
<evidence type="ECO:0000259" key="2">
    <source>
        <dbReference type="PROSITE" id="PS50041"/>
    </source>
</evidence>
<feature type="transmembrane region" description="Helical" evidence="1">
    <location>
        <begin position="20"/>
        <end position="42"/>
    </location>
</feature>
<dbReference type="InterPro" id="IPR016186">
    <property type="entry name" value="C-type_lectin-like/link_sf"/>
</dbReference>